<comment type="catalytic activity">
    <reaction evidence="10">
        <text>a cytidine in RNA + acetyl-CoA + ATP + H2O = an N(4)-acetylcytidine in RNA + ADP + phosphate + CoA + H(+)</text>
        <dbReference type="Rhea" id="RHEA:82211"/>
        <dbReference type="Rhea" id="RHEA-COMP:15704"/>
        <dbReference type="Rhea" id="RHEA-COMP:19834"/>
        <dbReference type="ChEBI" id="CHEBI:15377"/>
        <dbReference type="ChEBI" id="CHEBI:15378"/>
        <dbReference type="ChEBI" id="CHEBI:30616"/>
        <dbReference type="ChEBI" id="CHEBI:43474"/>
        <dbReference type="ChEBI" id="CHEBI:57287"/>
        <dbReference type="ChEBI" id="CHEBI:57288"/>
        <dbReference type="ChEBI" id="CHEBI:74900"/>
        <dbReference type="ChEBI" id="CHEBI:82748"/>
        <dbReference type="ChEBI" id="CHEBI:456216"/>
    </reaction>
</comment>
<evidence type="ECO:0000256" key="1">
    <source>
        <dbReference type="ARBA" id="ARBA00022490"/>
    </source>
</evidence>
<feature type="binding site" evidence="12">
    <location>
        <position position="389"/>
    </location>
    <ligand>
        <name>ATP</name>
        <dbReference type="ChEBI" id="CHEBI:30616"/>
    </ligand>
</feature>
<dbReference type="EC" id="2.3.1.193" evidence="12"/>
<dbReference type="SUPFAM" id="SSF55729">
    <property type="entry name" value="Acyl-CoA N-acyltransferases (Nat)"/>
    <property type="match status" value="1"/>
</dbReference>
<keyword evidence="4 12" id="KW-0819">tRNA processing</keyword>
<keyword evidence="7 12" id="KW-0694">RNA-binding</keyword>
<sequence length="765" mass="87509">MVNEEEFLKTLKSSVKDSIDRFYRNLVYIEKKDYLNDLINVLKAYLEINSNPKVAYAFHPWVTESKERMLKIREIFSNFDDIDYSSSDKYLGNTYDIVILDLVDNFQPNYIGRLVDLVRGGGLIVLYTNNLVENKLFKNTIVRNGMVSSLYEERFKNKIAEHEGTFIINEQGYFARTFSGNLGKRTSAVIPKNPYMPIELHRLSLSEDQNNVIESFEFLLRGGKRILALTASRGRGKSAVTGLSLAGIIYKNLEDNFKSRIAVTAPSISSCSQIMEFLKKGLDALGIKNKVIKSDNGFIRAIDGNDFRVYYESPEATLTDQGNILVVDEAAALGINYIDIATKVWRKVVLVTTVYGYEGSGKVFLKYLRNMLVSRKLSVRWLTMEKPLRYAEGDPIENWLYNALMLNAEVSRPLNDINVTYFETLNKEKLINSDSILSQVYGILVTAHYRNNPDDLMIMLDGVHHHLKSIYYDDSYIAVAQVSEEGELSDPMIEYALKGGTFDGDLIPDRMLKHVRIKEFGKMKGWRIVRIAVIPELQDKGIGSKMLLMLSKEAEEERVDWIGSSFMGDPKVLNFWIKNGFYPIHVSPKRNEKFGDFPVVVIKPFSEEAKKIVNISSYIFKEKLLNTLHDVYYDMNPNLASILLKGSRSHKDVKLTKIHLAKISAFLQGTSPYESSADAIHLLVLKYFWDSKRNWNLENEEEQVLIGKILQGKPWGYLSSTLGINRTHMNEIIYESIYDLSKKYYNLDADSTLGVSLEDLSDEFR</sequence>
<keyword evidence="15" id="KW-1185">Reference proteome</keyword>
<dbReference type="GO" id="GO:1990883">
    <property type="term" value="F:18S rRNA cytidine N-acetyltransferase activity"/>
    <property type="evidence" value="ECO:0007669"/>
    <property type="project" value="TreeGrafter"/>
</dbReference>
<evidence type="ECO:0000256" key="5">
    <source>
        <dbReference type="ARBA" id="ARBA00022741"/>
    </source>
</evidence>
<dbReference type="InterPro" id="IPR000182">
    <property type="entry name" value="GNAT_dom"/>
</dbReference>
<dbReference type="Pfam" id="PF13718">
    <property type="entry name" value="GNAT_acetyltr_2"/>
    <property type="match status" value="1"/>
</dbReference>
<comment type="catalytic activity">
    <reaction evidence="9">
        <text>a cytidine in tRNA + acetyl-CoA + ATP + H2O = an N(4)-acetylcytidine in tRNA + ADP + phosphate + CoA + H(+)</text>
        <dbReference type="Rhea" id="RHEA:53876"/>
        <dbReference type="Rhea" id="RHEA-COMP:13670"/>
        <dbReference type="Rhea" id="RHEA-COMP:13671"/>
        <dbReference type="ChEBI" id="CHEBI:15377"/>
        <dbReference type="ChEBI" id="CHEBI:15378"/>
        <dbReference type="ChEBI" id="CHEBI:30616"/>
        <dbReference type="ChEBI" id="CHEBI:43474"/>
        <dbReference type="ChEBI" id="CHEBI:57287"/>
        <dbReference type="ChEBI" id="CHEBI:57288"/>
        <dbReference type="ChEBI" id="CHEBI:74900"/>
        <dbReference type="ChEBI" id="CHEBI:82748"/>
        <dbReference type="ChEBI" id="CHEBI:456216"/>
    </reaction>
</comment>
<evidence type="ECO:0000256" key="4">
    <source>
        <dbReference type="ARBA" id="ARBA00022694"/>
    </source>
</evidence>
<dbReference type="EMBL" id="CP029289">
    <property type="protein sequence ID" value="AWR94264.1"/>
    <property type="molecule type" value="Genomic_DNA"/>
</dbReference>
<comment type="similarity">
    <text evidence="12">Belongs to the TmcA family.</text>
</comment>
<dbReference type="RefSeq" id="WP_110270145.1">
    <property type="nucleotide sequence ID" value="NZ_CP029289.2"/>
</dbReference>
<dbReference type="InterPro" id="IPR013562">
    <property type="entry name" value="TmcA/NAT10_N"/>
</dbReference>
<dbReference type="PROSITE" id="PS51186">
    <property type="entry name" value="GNAT"/>
    <property type="match status" value="1"/>
</dbReference>
<dbReference type="Gene3D" id="3.40.630.30">
    <property type="match status" value="1"/>
</dbReference>
<dbReference type="OrthoDB" id="312894at2157"/>
<dbReference type="GO" id="GO:0051392">
    <property type="term" value="F:tRNA cytidine N4-acetyltransferase activity"/>
    <property type="evidence" value="ECO:0007669"/>
    <property type="project" value="UniProtKB-UniRule"/>
</dbReference>
<proteinExistence type="inferred from homology"/>
<evidence type="ECO:0000256" key="3">
    <source>
        <dbReference type="ARBA" id="ARBA00022679"/>
    </source>
</evidence>
<keyword evidence="2 12" id="KW-0820">tRNA-binding</keyword>
<keyword evidence="5 12" id="KW-0547">Nucleotide-binding</keyword>
<dbReference type="Gene3D" id="3.40.50.300">
    <property type="entry name" value="P-loop containing nucleotide triphosphate hydrolases"/>
    <property type="match status" value="1"/>
</dbReference>
<protein>
    <recommendedName>
        <fullName evidence="12">tRNA(Met) cytidine acetyltransferase TmcA</fullName>
        <ecNumber evidence="12">2.3.1.193</ecNumber>
    </recommendedName>
</protein>
<evidence type="ECO:0000256" key="7">
    <source>
        <dbReference type="ARBA" id="ARBA00022884"/>
    </source>
</evidence>
<accession>A0A2U9IE98</accession>
<dbReference type="InterPro" id="IPR032672">
    <property type="entry name" value="TmcA/NAT10/Kre33"/>
</dbReference>
<dbReference type="GO" id="GO:0002101">
    <property type="term" value="P:tRNA wobble cytosine modification"/>
    <property type="evidence" value="ECO:0007669"/>
    <property type="project" value="UniProtKB-UniRule"/>
</dbReference>
<gene>
    <name evidence="12" type="primary">tmcA</name>
    <name evidence="14" type="ORF">DFR85_06310</name>
</gene>
<dbReference type="GO" id="GO:0106162">
    <property type="term" value="F:mRNA N-acetyltransferase activity"/>
    <property type="evidence" value="ECO:0007669"/>
    <property type="project" value="RHEA"/>
</dbReference>
<dbReference type="GO" id="GO:0005524">
    <property type="term" value="F:ATP binding"/>
    <property type="evidence" value="ECO:0007669"/>
    <property type="project" value="UniProtKB-UniRule"/>
</dbReference>
<evidence type="ECO:0000256" key="2">
    <source>
        <dbReference type="ARBA" id="ARBA00022555"/>
    </source>
</evidence>
<comment type="function">
    <text evidence="12">Catalyzes the formation of N(4)-acetylcytidine (ac(4)C) at the wobble position of tRNA(Met), by using acetyl-CoA as an acetyl donor and ATP (or GTP).</text>
</comment>
<dbReference type="GO" id="GO:1904812">
    <property type="term" value="P:rRNA acetylation involved in maturation of SSU-rRNA"/>
    <property type="evidence" value="ECO:0007669"/>
    <property type="project" value="TreeGrafter"/>
</dbReference>
<dbReference type="Pfam" id="PF05127">
    <property type="entry name" value="NAT10_TcmA_helicase"/>
    <property type="match status" value="1"/>
</dbReference>
<dbReference type="CDD" id="cd04301">
    <property type="entry name" value="NAT_SF"/>
    <property type="match status" value="1"/>
</dbReference>
<comment type="catalytic activity">
    <reaction evidence="12">
        <text>cytidine(34) in elongator tRNA(Met) + acetyl-CoA + ATP + H2O = N(4)-acetylcytidine(34) in elongator tRNA(Met) + ADP + phosphate + CoA + H(+)</text>
        <dbReference type="Rhea" id="RHEA:43788"/>
        <dbReference type="Rhea" id="RHEA-COMP:10693"/>
        <dbReference type="Rhea" id="RHEA-COMP:10694"/>
        <dbReference type="ChEBI" id="CHEBI:15377"/>
        <dbReference type="ChEBI" id="CHEBI:15378"/>
        <dbReference type="ChEBI" id="CHEBI:30616"/>
        <dbReference type="ChEBI" id="CHEBI:43474"/>
        <dbReference type="ChEBI" id="CHEBI:57287"/>
        <dbReference type="ChEBI" id="CHEBI:57288"/>
        <dbReference type="ChEBI" id="CHEBI:74900"/>
        <dbReference type="ChEBI" id="CHEBI:82748"/>
        <dbReference type="ChEBI" id="CHEBI:456216"/>
        <dbReference type="EC" id="2.3.1.193"/>
    </reaction>
</comment>
<dbReference type="InterPro" id="IPR027417">
    <property type="entry name" value="P-loop_NTPase"/>
</dbReference>
<dbReference type="PANTHER" id="PTHR10925:SF5">
    <property type="entry name" value="RNA CYTIDINE ACETYLTRANSFERASE"/>
    <property type="match status" value="1"/>
</dbReference>
<dbReference type="Pfam" id="PF08351">
    <property type="entry name" value="TmcA_N"/>
    <property type="match status" value="1"/>
</dbReference>
<comment type="caution">
    <text evidence="12">Lacks conserved residue(s) required for the propagation of feature annotation.</text>
</comment>
<evidence type="ECO:0000313" key="15">
    <source>
        <dbReference type="Proteomes" id="UP000248044"/>
    </source>
</evidence>
<evidence type="ECO:0000259" key="13">
    <source>
        <dbReference type="PROSITE" id="PS51186"/>
    </source>
</evidence>
<evidence type="ECO:0000256" key="9">
    <source>
        <dbReference type="ARBA" id="ARBA00049883"/>
    </source>
</evidence>
<keyword evidence="6 12" id="KW-0067">ATP-binding</keyword>
<dbReference type="Proteomes" id="UP000248044">
    <property type="component" value="Chromosome"/>
</dbReference>
<evidence type="ECO:0000313" key="14">
    <source>
        <dbReference type="EMBL" id="AWR94264.1"/>
    </source>
</evidence>
<keyword evidence="8 12" id="KW-0012">Acyltransferase</keyword>
<dbReference type="InterPro" id="IPR016181">
    <property type="entry name" value="Acyl_CoA_acyltransferase"/>
</dbReference>
<dbReference type="InterPro" id="IPR007807">
    <property type="entry name" value="TcmA/NAT10_helicase"/>
</dbReference>
<evidence type="ECO:0000256" key="12">
    <source>
        <dbReference type="HAMAP-Rule" id="MF_01886"/>
    </source>
</evidence>
<evidence type="ECO:0000256" key="6">
    <source>
        <dbReference type="ARBA" id="ARBA00022840"/>
    </source>
</evidence>
<feature type="domain" description="N-acetyltransferase" evidence="13">
    <location>
        <begin position="454"/>
        <end position="606"/>
    </location>
</feature>
<comment type="subcellular location">
    <subcellularLocation>
        <location evidence="12">Cytoplasm</location>
    </subcellularLocation>
</comment>
<evidence type="ECO:0000256" key="10">
    <source>
        <dbReference type="ARBA" id="ARBA00049889"/>
    </source>
</evidence>
<name>A0A2U9IE98_9CREN</name>
<comment type="catalytic activity">
    <reaction evidence="11">
        <text>a cytidine in mRNA + acetyl-CoA + ATP + H2O = an N(4)-acetylcytidine in mRNA + ADP + phosphate + CoA + H(+)</text>
        <dbReference type="Rhea" id="RHEA:58480"/>
        <dbReference type="Rhea" id="RHEA-COMP:15145"/>
        <dbReference type="Rhea" id="RHEA-COMP:15146"/>
        <dbReference type="ChEBI" id="CHEBI:15377"/>
        <dbReference type="ChEBI" id="CHEBI:15378"/>
        <dbReference type="ChEBI" id="CHEBI:30616"/>
        <dbReference type="ChEBI" id="CHEBI:43474"/>
        <dbReference type="ChEBI" id="CHEBI:57287"/>
        <dbReference type="ChEBI" id="CHEBI:57288"/>
        <dbReference type="ChEBI" id="CHEBI:74900"/>
        <dbReference type="ChEBI" id="CHEBI:82748"/>
        <dbReference type="ChEBI" id="CHEBI:456216"/>
    </reaction>
</comment>
<reference evidence="14 15" key="1">
    <citation type="submission" date="2018-05" db="EMBL/GenBank/DDBJ databases">
        <title>Complete Genome Sequences of Extremely Thermoacidophilic, Metal-Mobilizing Type-Strain Members of the Archaeal Family Sulfolobaceae: Acidianus brierleyi DSM-1651T, Acidianus sulfidivorans DSM-18786T, Metallosphaera hakonensis DSM-7519T, and Metallosphaera prunae DSM-10039T.</title>
        <authorList>
            <person name="Counts J.A."/>
            <person name="Kelly R.M."/>
        </authorList>
    </citation>
    <scope>NUCLEOTIDE SEQUENCE [LARGE SCALE GENOMIC DNA]</scope>
    <source>
        <strain evidence="14 15">DSM 1651</strain>
    </source>
</reference>
<evidence type="ECO:0000256" key="11">
    <source>
        <dbReference type="ARBA" id="ARBA00049914"/>
    </source>
</evidence>
<dbReference type="GeneID" id="36831752"/>
<dbReference type="GO" id="GO:0000049">
    <property type="term" value="F:tRNA binding"/>
    <property type="evidence" value="ECO:0007669"/>
    <property type="project" value="UniProtKB-UniRule"/>
</dbReference>
<keyword evidence="1 12" id="KW-0963">Cytoplasm</keyword>
<dbReference type="GO" id="GO:0051391">
    <property type="term" value="P:tRNA acetylation"/>
    <property type="evidence" value="ECO:0007669"/>
    <property type="project" value="UniProtKB-UniRule"/>
</dbReference>
<organism evidence="14 15">
    <name type="scientific">Acidianus brierleyi</name>
    <dbReference type="NCBI Taxonomy" id="41673"/>
    <lineage>
        <taxon>Archaea</taxon>
        <taxon>Thermoproteota</taxon>
        <taxon>Thermoprotei</taxon>
        <taxon>Sulfolobales</taxon>
        <taxon>Sulfolobaceae</taxon>
        <taxon>Acidianus</taxon>
    </lineage>
</organism>
<dbReference type="KEGG" id="abri:DFR85_06310"/>
<dbReference type="HAMAP" id="MF_01886">
    <property type="entry name" value="tRNA_acetyltr_TmcA"/>
    <property type="match status" value="1"/>
</dbReference>
<dbReference type="InterPro" id="IPR024914">
    <property type="entry name" value="tRNA_acetyltr_TmcA"/>
</dbReference>
<dbReference type="GO" id="GO:0005737">
    <property type="term" value="C:cytoplasm"/>
    <property type="evidence" value="ECO:0007669"/>
    <property type="project" value="UniProtKB-SubCell"/>
</dbReference>
<feature type="binding site" evidence="12">
    <location>
        <position position="209"/>
    </location>
    <ligand>
        <name>ATP</name>
        <dbReference type="ChEBI" id="CHEBI:30616"/>
    </ligand>
</feature>
<feature type="binding site" evidence="12">
    <location>
        <begin position="531"/>
        <end position="533"/>
    </location>
    <ligand>
        <name>acetyl-CoA</name>
        <dbReference type="ChEBI" id="CHEBI:57288"/>
    </ligand>
</feature>
<dbReference type="SUPFAM" id="SSF52540">
    <property type="entry name" value="P-loop containing nucleoside triphosphate hydrolases"/>
    <property type="match status" value="1"/>
</dbReference>
<dbReference type="AlphaFoldDB" id="A0A2U9IE98"/>
<dbReference type="Gene3D" id="3.40.50.11040">
    <property type="match status" value="1"/>
</dbReference>
<keyword evidence="3 12" id="KW-0808">Transferase</keyword>
<evidence type="ECO:0000256" key="8">
    <source>
        <dbReference type="ARBA" id="ARBA00023315"/>
    </source>
</evidence>
<dbReference type="PANTHER" id="PTHR10925">
    <property type="entry name" value="N-ACETYLTRANSFERASE 10"/>
    <property type="match status" value="1"/>
</dbReference>